<accession>A0A0C3KUK4</accession>
<evidence type="ECO:0008006" key="3">
    <source>
        <dbReference type="Google" id="ProtNLM"/>
    </source>
</evidence>
<dbReference type="InParanoid" id="A0A0C3KUK4"/>
<sequence>MIANAFAAHEAMTDGVDVDDIVEVLDDIHAVITTSIAKRFENMRKDVRACRGELLQDVLQDLKITVATNVEQFNNLVQLEEEYYEYYDSMTRRWEELIHCNESLLSHFKNAVKDHDRSISAKTYPTSILPRKPLFSDFKDRLMW</sequence>
<dbReference type="HOGENOM" id="CLU_1797251_0_0_1"/>
<proteinExistence type="predicted"/>
<dbReference type="EMBL" id="KN831946">
    <property type="protein sequence ID" value="KIO13292.1"/>
    <property type="molecule type" value="Genomic_DNA"/>
</dbReference>
<protein>
    <recommendedName>
        <fullName evidence="3">Autophagy-related protein 17</fullName>
    </recommendedName>
</protein>
<reference evidence="2" key="2">
    <citation type="submission" date="2015-01" db="EMBL/GenBank/DDBJ databases">
        <title>Evolutionary Origins and Diversification of the Mycorrhizal Mutualists.</title>
        <authorList>
            <consortium name="DOE Joint Genome Institute"/>
            <consortium name="Mycorrhizal Genomics Consortium"/>
            <person name="Kohler A."/>
            <person name="Kuo A."/>
            <person name="Nagy L.G."/>
            <person name="Floudas D."/>
            <person name="Copeland A."/>
            <person name="Barry K.W."/>
            <person name="Cichocki N."/>
            <person name="Veneault-Fourrey C."/>
            <person name="LaButti K."/>
            <person name="Lindquist E.A."/>
            <person name="Lipzen A."/>
            <person name="Lundell T."/>
            <person name="Morin E."/>
            <person name="Murat C."/>
            <person name="Riley R."/>
            <person name="Ohm R."/>
            <person name="Sun H."/>
            <person name="Tunlid A."/>
            <person name="Henrissat B."/>
            <person name="Grigoriev I.V."/>
            <person name="Hibbett D.S."/>
            <person name="Martin F."/>
        </authorList>
    </citation>
    <scope>NUCLEOTIDE SEQUENCE [LARGE SCALE GENOMIC DNA]</scope>
    <source>
        <strain evidence="2">Marx 270</strain>
    </source>
</reference>
<dbReference type="Proteomes" id="UP000054217">
    <property type="component" value="Unassembled WGS sequence"/>
</dbReference>
<evidence type="ECO:0000313" key="1">
    <source>
        <dbReference type="EMBL" id="KIO13292.1"/>
    </source>
</evidence>
<reference evidence="1 2" key="1">
    <citation type="submission" date="2014-04" db="EMBL/GenBank/DDBJ databases">
        <authorList>
            <consortium name="DOE Joint Genome Institute"/>
            <person name="Kuo A."/>
            <person name="Kohler A."/>
            <person name="Costa M.D."/>
            <person name="Nagy L.G."/>
            <person name="Floudas D."/>
            <person name="Copeland A."/>
            <person name="Barry K.W."/>
            <person name="Cichocki N."/>
            <person name="Veneault-Fourrey C."/>
            <person name="LaButti K."/>
            <person name="Lindquist E.A."/>
            <person name="Lipzen A."/>
            <person name="Lundell T."/>
            <person name="Morin E."/>
            <person name="Murat C."/>
            <person name="Sun H."/>
            <person name="Tunlid A."/>
            <person name="Henrissat B."/>
            <person name="Grigoriev I.V."/>
            <person name="Hibbett D.S."/>
            <person name="Martin F."/>
            <person name="Nordberg H.P."/>
            <person name="Cantor M.N."/>
            <person name="Hua S.X."/>
        </authorList>
    </citation>
    <scope>NUCLEOTIDE SEQUENCE [LARGE SCALE GENOMIC DNA]</scope>
    <source>
        <strain evidence="1 2">Marx 270</strain>
    </source>
</reference>
<gene>
    <name evidence="1" type="ORF">M404DRAFT_568841</name>
</gene>
<name>A0A0C3KUK4_PISTI</name>
<dbReference type="AlphaFoldDB" id="A0A0C3KUK4"/>
<organism evidence="1 2">
    <name type="scientific">Pisolithus tinctorius Marx 270</name>
    <dbReference type="NCBI Taxonomy" id="870435"/>
    <lineage>
        <taxon>Eukaryota</taxon>
        <taxon>Fungi</taxon>
        <taxon>Dikarya</taxon>
        <taxon>Basidiomycota</taxon>
        <taxon>Agaricomycotina</taxon>
        <taxon>Agaricomycetes</taxon>
        <taxon>Agaricomycetidae</taxon>
        <taxon>Boletales</taxon>
        <taxon>Sclerodermatineae</taxon>
        <taxon>Pisolithaceae</taxon>
        <taxon>Pisolithus</taxon>
    </lineage>
</organism>
<dbReference type="OrthoDB" id="3270368at2759"/>
<dbReference type="STRING" id="870435.A0A0C3KUK4"/>
<evidence type="ECO:0000313" key="2">
    <source>
        <dbReference type="Proteomes" id="UP000054217"/>
    </source>
</evidence>
<keyword evidence="2" id="KW-1185">Reference proteome</keyword>